<sequence>MTTHWQDAQATIDEQPSLLRRAHEEKLAALQATFDESIGRLNCRRNFLAPVYRLPPEVLSRVFFASLTTSQQAERVSYLNPYARITPRPTDRTPFKCGKRESSQTHLHYVTSLSTGEALLRAPTNCGPHPDHRGDEPRIARLQPNECEECPPQFGRSSSRYQLEALQMSERPHIIPSLWGTAAAVPGPVLQKWPNLSST</sequence>
<dbReference type="AlphaFoldDB" id="A0A4Y7SJQ8"/>
<proteinExistence type="predicted"/>
<evidence type="ECO:0000313" key="1">
    <source>
        <dbReference type="EMBL" id="TEB21992.1"/>
    </source>
</evidence>
<protein>
    <submittedName>
        <fullName evidence="1">Uncharacterized protein</fullName>
    </submittedName>
</protein>
<accession>A0A4Y7SJQ8</accession>
<evidence type="ECO:0000313" key="2">
    <source>
        <dbReference type="Proteomes" id="UP000298030"/>
    </source>
</evidence>
<name>A0A4Y7SJQ8_COPMI</name>
<dbReference type="OrthoDB" id="2884925at2759"/>
<keyword evidence="2" id="KW-1185">Reference proteome</keyword>
<comment type="caution">
    <text evidence="1">The sequence shown here is derived from an EMBL/GenBank/DDBJ whole genome shotgun (WGS) entry which is preliminary data.</text>
</comment>
<gene>
    <name evidence="1" type="ORF">FA13DRAFT_1527583</name>
</gene>
<reference evidence="1 2" key="1">
    <citation type="journal article" date="2019" name="Nat. Ecol. Evol.">
        <title>Megaphylogeny resolves global patterns of mushroom evolution.</title>
        <authorList>
            <person name="Varga T."/>
            <person name="Krizsan K."/>
            <person name="Foldi C."/>
            <person name="Dima B."/>
            <person name="Sanchez-Garcia M."/>
            <person name="Sanchez-Ramirez S."/>
            <person name="Szollosi G.J."/>
            <person name="Szarkandi J.G."/>
            <person name="Papp V."/>
            <person name="Albert L."/>
            <person name="Andreopoulos W."/>
            <person name="Angelini C."/>
            <person name="Antonin V."/>
            <person name="Barry K.W."/>
            <person name="Bougher N.L."/>
            <person name="Buchanan P."/>
            <person name="Buyck B."/>
            <person name="Bense V."/>
            <person name="Catcheside P."/>
            <person name="Chovatia M."/>
            <person name="Cooper J."/>
            <person name="Damon W."/>
            <person name="Desjardin D."/>
            <person name="Finy P."/>
            <person name="Geml J."/>
            <person name="Haridas S."/>
            <person name="Hughes K."/>
            <person name="Justo A."/>
            <person name="Karasinski D."/>
            <person name="Kautmanova I."/>
            <person name="Kiss B."/>
            <person name="Kocsube S."/>
            <person name="Kotiranta H."/>
            <person name="LaButti K.M."/>
            <person name="Lechner B.E."/>
            <person name="Liimatainen K."/>
            <person name="Lipzen A."/>
            <person name="Lukacs Z."/>
            <person name="Mihaltcheva S."/>
            <person name="Morgado L.N."/>
            <person name="Niskanen T."/>
            <person name="Noordeloos M.E."/>
            <person name="Ohm R.A."/>
            <person name="Ortiz-Santana B."/>
            <person name="Ovrebo C."/>
            <person name="Racz N."/>
            <person name="Riley R."/>
            <person name="Savchenko A."/>
            <person name="Shiryaev A."/>
            <person name="Soop K."/>
            <person name="Spirin V."/>
            <person name="Szebenyi C."/>
            <person name="Tomsovsky M."/>
            <person name="Tulloss R.E."/>
            <person name="Uehling J."/>
            <person name="Grigoriev I.V."/>
            <person name="Vagvolgyi C."/>
            <person name="Papp T."/>
            <person name="Martin F.M."/>
            <person name="Miettinen O."/>
            <person name="Hibbett D.S."/>
            <person name="Nagy L.G."/>
        </authorList>
    </citation>
    <scope>NUCLEOTIDE SEQUENCE [LARGE SCALE GENOMIC DNA]</scope>
    <source>
        <strain evidence="1 2">FP101781</strain>
    </source>
</reference>
<organism evidence="1 2">
    <name type="scientific">Coprinellus micaceus</name>
    <name type="common">Glistening ink-cap mushroom</name>
    <name type="synonym">Coprinus micaceus</name>
    <dbReference type="NCBI Taxonomy" id="71717"/>
    <lineage>
        <taxon>Eukaryota</taxon>
        <taxon>Fungi</taxon>
        <taxon>Dikarya</taxon>
        <taxon>Basidiomycota</taxon>
        <taxon>Agaricomycotina</taxon>
        <taxon>Agaricomycetes</taxon>
        <taxon>Agaricomycetidae</taxon>
        <taxon>Agaricales</taxon>
        <taxon>Agaricineae</taxon>
        <taxon>Psathyrellaceae</taxon>
        <taxon>Coprinellus</taxon>
    </lineage>
</organism>
<dbReference type="EMBL" id="QPFP01000099">
    <property type="protein sequence ID" value="TEB21992.1"/>
    <property type="molecule type" value="Genomic_DNA"/>
</dbReference>
<dbReference type="Proteomes" id="UP000298030">
    <property type="component" value="Unassembled WGS sequence"/>
</dbReference>